<dbReference type="Proteomes" id="UP001175211">
    <property type="component" value="Unassembled WGS sequence"/>
</dbReference>
<evidence type="ECO:0000256" key="1">
    <source>
        <dbReference type="SAM" id="MobiDB-lite"/>
    </source>
</evidence>
<feature type="compositionally biased region" description="Low complexity" evidence="1">
    <location>
        <begin position="189"/>
        <end position="203"/>
    </location>
</feature>
<dbReference type="AlphaFoldDB" id="A0AA39T406"/>
<name>A0AA39T406_ARMTA</name>
<feature type="region of interest" description="Disordered" evidence="1">
    <location>
        <begin position="58"/>
        <end position="80"/>
    </location>
</feature>
<feature type="compositionally biased region" description="Polar residues" evidence="1">
    <location>
        <begin position="148"/>
        <end position="168"/>
    </location>
</feature>
<dbReference type="EMBL" id="JAUEPS010000008">
    <property type="protein sequence ID" value="KAK0463016.1"/>
    <property type="molecule type" value="Genomic_DNA"/>
</dbReference>
<feature type="region of interest" description="Disordered" evidence="1">
    <location>
        <begin position="33"/>
        <end position="52"/>
    </location>
</feature>
<accession>A0AA39T406</accession>
<dbReference type="RefSeq" id="XP_060334482.1">
    <property type="nucleotide sequence ID" value="XM_060476921.1"/>
</dbReference>
<sequence length="281" mass="31091">MLYSPARDTPNTLDSPKMKFRPFLPKLNIKRAATAENDVDSKSTGSITPTLAYYCPPPEVDIPARTRKEQPPRPPTPTSRLTFLAIWDPDSQRYTLPHVPPEDQVPDNDGRFQFDSRLGQGHPDCEPHLSSRFSTSTTSTSNFITVSHSQTTLPFPNPRSSSLRQYTATPPPPPSFPLPRNKPRERIGSSAASTAHSTISIASLLSRRPTLHSRPGTPSSVKTRPSTPKSRPSTPARPRTSSGAHSPLSFIKRRVSSAKEAEDAWVSLDVECVIRERIIRI</sequence>
<dbReference type="GeneID" id="85360469"/>
<proteinExistence type="predicted"/>
<evidence type="ECO:0000313" key="3">
    <source>
        <dbReference type="Proteomes" id="UP001175211"/>
    </source>
</evidence>
<feature type="compositionally biased region" description="Low complexity" evidence="1">
    <location>
        <begin position="223"/>
        <end position="242"/>
    </location>
</feature>
<feature type="compositionally biased region" description="Low complexity" evidence="1">
    <location>
        <begin position="130"/>
        <end position="147"/>
    </location>
</feature>
<gene>
    <name evidence="2" type="ORF">EV420DRAFT_1639103</name>
</gene>
<keyword evidence="3" id="KW-1185">Reference proteome</keyword>
<evidence type="ECO:0000313" key="2">
    <source>
        <dbReference type="EMBL" id="KAK0463016.1"/>
    </source>
</evidence>
<feature type="compositionally biased region" description="Basic and acidic residues" evidence="1">
    <location>
        <begin position="62"/>
        <end position="71"/>
    </location>
</feature>
<feature type="region of interest" description="Disordered" evidence="1">
    <location>
        <begin position="118"/>
        <end position="248"/>
    </location>
</feature>
<comment type="caution">
    <text evidence="2">The sequence shown here is derived from an EMBL/GenBank/DDBJ whole genome shotgun (WGS) entry which is preliminary data.</text>
</comment>
<organism evidence="2 3">
    <name type="scientific">Armillaria tabescens</name>
    <name type="common">Ringless honey mushroom</name>
    <name type="synonym">Agaricus tabescens</name>
    <dbReference type="NCBI Taxonomy" id="1929756"/>
    <lineage>
        <taxon>Eukaryota</taxon>
        <taxon>Fungi</taxon>
        <taxon>Dikarya</taxon>
        <taxon>Basidiomycota</taxon>
        <taxon>Agaricomycotina</taxon>
        <taxon>Agaricomycetes</taxon>
        <taxon>Agaricomycetidae</taxon>
        <taxon>Agaricales</taxon>
        <taxon>Marasmiineae</taxon>
        <taxon>Physalacriaceae</taxon>
        <taxon>Desarmillaria</taxon>
    </lineage>
</organism>
<reference evidence="2" key="1">
    <citation type="submission" date="2023-06" db="EMBL/GenBank/DDBJ databases">
        <authorList>
            <consortium name="Lawrence Berkeley National Laboratory"/>
            <person name="Ahrendt S."/>
            <person name="Sahu N."/>
            <person name="Indic B."/>
            <person name="Wong-Bajracharya J."/>
            <person name="Merenyi Z."/>
            <person name="Ke H.-M."/>
            <person name="Monk M."/>
            <person name="Kocsube S."/>
            <person name="Drula E."/>
            <person name="Lipzen A."/>
            <person name="Balint B."/>
            <person name="Henrissat B."/>
            <person name="Andreopoulos B."/>
            <person name="Martin F.M."/>
            <person name="Harder C.B."/>
            <person name="Rigling D."/>
            <person name="Ford K.L."/>
            <person name="Foster G.D."/>
            <person name="Pangilinan J."/>
            <person name="Papanicolaou A."/>
            <person name="Barry K."/>
            <person name="LaButti K."/>
            <person name="Viragh M."/>
            <person name="Koriabine M."/>
            <person name="Yan M."/>
            <person name="Riley R."/>
            <person name="Champramary S."/>
            <person name="Plett K.L."/>
            <person name="Tsai I.J."/>
            <person name="Slot J."/>
            <person name="Sipos G."/>
            <person name="Plett J."/>
            <person name="Nagy L.G."/>
            <person name="Grigoriev I.V."/>
        </authorList>
    </citation>
    <scope>NUCLEOTIDE SEQUENCE</scope>
    <source>
        <strain evidence="2">CCBAS 213</strain>
    </source>
</reference>
<protein>
    <submittedName>
        <fullName evidence="2">Uncharacterized protein</fullName>
    </submittedName>
</protein>